<dbReference type="EMBL" id="GBXM01044832">
    <property type="protein sequence ID" value="JAH63745.1"/>
    <property type="molecule type" value="Transcribed_RNA"/>
</dbReference>
<accession>A0A0E9UEW4</accession>
<dbReference type="AlphaFoldDB" id="A0A0E9UEW4"/>
<organism evidence="1">
    <name type="scientific">Anguilla anguilla</name>
    <name type="common">European freshwater eel</name>
    <name type="synonym">Muraena anguilla</name>
    <dbReference type="NCBI Taxonomy" id="7936"/>
    <lineage>
        <taxon>Eukaryota</taxon>
        <taxon>Metazoa</taxon>
        <taxon>Chordata</taxon>
        <taxon>Craniata</taxon>
        <taxon>Vertebrata</taxon>
        <taxon>Euteleostomi</taxon>
        <taxon>Actinopterygii</taxon>
        <taxon>Neopterygii</taxon>
        <taxon>Teleostei</taxon>
        <taxon>Anguilliformes</taxon>
        <taxon>Anguillidae</taxon>
        <taxon>Anguilla</taxon>
    </lineage>
</organism>
<reference evidence="1" key="2">
    <citation type="journal article" date="2015" name="Fish Shellfish Immunol.">
        <title>Early steps in the European eel (Anguilla anguilla)-Vibrio vulnificus interaction in the gills: Role of the RtxA13 toxin.</title>
        <authorList>
            <person name="Callol A."/>
            <person name="Pajuelo D."/>
            <person name="Ebbesson L."/>
            <person name="Teles M."/>
            <person name="MacKenzie S."/>
            <person name="Amaro C."/>
        </authorList>
    </citation>
    <scope>NUCLEOTIDE SEQUENCE</scope>
</reference>
<sequence length="17" mass="1970">MWLRALESSNVPVNVVR</sequence>
<reference evidence="1" key="1">
    <citation type="submission" date="2014-11" db="EMBL/GenBank/DDBJ databases">
        <authorList>
            <person name="Amaro Gonzalez C."/>
        </authorList>
    </citation>
    <scope>NUCLEOTIDE SEQUENCE</scope>
</reference>
<proteinExistence type="predicted"/>
<name>A0A0E9UEW4_ANGAN</name>
<evidence type="ECO:0000313" key="1">
    <source>
        <dbReference type="EMBL" id="JAH63745.1"/>
    </source>
</evidence>
<protein>
    <submittedName>
        <fullName evidence="1">Uncharacterized protein</fullName>
    </submittedName>
</protein>